<protein>
    <recommendedName>
        <fullName evidence="3">SS18 N-terminal domain-containing protein</fullName>
    </recommendedName>
</protein>
<dbReference type="InterPro" id="IPR007726">
    <property type="entry name" value="SS18_N"/>
</dbReference>
<dbReference type="Gramene" id="Kaladp0053s0517.2.v1.1">
    <property type="protein sequence ID" value="Kaladp0053s0517.2.v1.1"/>
    <property type="gene ID" value="Kaladp0053s0517.v1.1"/>
</dbReference>
<dbReference type="EnsemblPlants" id="Kaladp0053s0517.2.v1.1">
    <property type="protein sequence ID" value="Kaladp0053s0517.2.v1.1"/>
    <property type="gene ID" value="Kaladp0053s0517.v1.1"/>
</dbReference>
<dbReference type="EnsemblPlants" id="Kaladp0053s0517.4.v1.1">
    <property type="protein sequence ID" value="Kaladp0053s0517.4.v1.1"/>
    <property type="gene ID" value="Kaladp0053s0517.v1.1"/>
</dbReference>
<name>A0A7N0U417_KALFE</name>
<dbReference type="Pfam" id="PF05030">
    <property type="entry name" value="SSXT"/>
    <property type="match status" value="1"/>
</dbReference>
<feature type="domain" description="SS18 N-terminal" evidence="3">
    <location>
        <begin position="23"/>
        <end position="82"/>
    </location>
</feature>
<dbReference type="EnsemblPlants" id="Kaladp0053s0517.3.v1.1">
    <property type="protein sequence ID" value="Kaladp0053s0517.3.v1.1"/>
    <property type="gene ID" value="Kaladp0053s0517.v1.1"/>
</dbReference>
<sequence length="188" mass="20744">MQQPTPPPPLPPPNAAASPFPTAAVTTEQIQKLLDENKQLIIMILENQSQGKLAECAQYQAVLQKNLMYLAAIADAQPQAQQQAVLSQTPVQPALQQGHFMPQPQPIMTQQQPHMLTPNMPLQFHNQMQFIQPQQQQLFPGHLGIRPGIQNQMLQMSPGGFDPSNFSNALGSRHNDVQGKQFGGDKQS</sequence>
<evidence type="ECO:0000313" key="4">
    <source>
        <dbReference type="EnsemblPlants" id="Kaladp0053s0517.3.v1.1"/>
    </source>
</evidence>
<comment type="similarity">
    <text evidence="1">Belongs to the SS18 family.</text>
</comment>
<evidence type="ECO:0000256" key="1">
    <source>
        <dbReference type="ARBA" id="ARBA00007945"/>
    </source>
</evidence>
<accession>A0A7N0U417</accession>
<dbReference type="Gramene" id="Kaladp0053s0517.3.v1.1">
    <property type="protein sequence ID" value="Kaladp0053s0517.3.v1.1"/>
    <property type="gene ID" value="Kaladp0053s0517.v1.1"/>
</dbReference>
<dbReference type="Proteomes" id="UP000594263">
    <property type="component" value="Unplaced"/>
</dbReference>
<proteinExistence type="inferred from homology"/>
<feature type="region of interest" description="Disordered" evidence="2">
    <location>
        <begin position="158"/>
        <end position="188"/>
    </location>
</feature>
<dbReference type="AlphaFoldDB" id="A0A7N0U417"/>
<organism evidence="4 5">
    <name type="scientific">Kalanchoe fedtschenkoi</name>
    <name type="common">Lavender scallops</name>
    <name type="synonym">South American air plant</name>
    <dbReference type="NCBI Taxonomy" id="63787"/>
    <lineage>
        <taxon>Eukaryota</taxon>
        <taxon>Viridiplantae</taxon>
        <taxon>Streptophyta</taxon>
        <taxon>Embryophyta</taxon>
        <taxon>Tracheophyta</taxon>
        <taxon>Spermatophyta</taxon>
        <taxon>Magnoliopsida</taxon>
        <taxon>eudicotyledons</taxon>
        <taxon>Gunneridae</taxon>
        <taxon>Pentapetalae</taxon>
        <taxon>Saxifragales</taxon>
        <taxon>Crassulaceae</taxon>
        <taxon>Kalanchoe</taxon>
    </lineage>
</organism>
<evidence type="ECO:0000313" key="5">
    <source>
        <dbReference type="Proteomes" id="UP000594263"/>
    </source>
</evidence>
<dbReference type="EnsemblPlants" id="Kaladp0053s0517.1.v1.1">
    <property type="protein sequence ID" value="Kaladp0053s0517.1.v1.1"/>
    <property type="gene ID" value="Kaladp0053s0517.v1.1"/>
</dbReference>
<evidence type="ECO:0000256" key="2">
    <source>
        <dbReference type="SAM" id="MobiDB-lite"/>
    </source>
</evidence>
<keyword evidence="5" id="KW-1185">Reference proteome</keyword>
<dbReference type="Gramene" id="Kaladp0053s0517.4.v1.1">
    <property type="protein sequence ID" value="Kaladp0053s0517.4.v1.1"/>
    <property type="gene ID" value="Kaladp0053s0517.v1.1"/>
</dbReference>
<dbReference type="Gramene" id="Kaladp0053s0517.1.v1.1">
    <property type="protein sequence ID" value="Kaladp0053s0517.1.v1.1"/>
    <property type="gene ID" value="Kaladp0053s0517.v1.1"/>
</dbReference>
<dbReference type="OMA" id="SYFMQHS"/>
<evidence type="ECO:0000259" key="3">
    <source>
        <dbReference type="Pfam" id="PF05030"/>
    </source>
</evidence>
<reference evidence="4" key="1">
    <citation type="submission" date="2021-01" db="UniProtKB">
        <authorList>
            <consortium name="EnsemblPlants"/>
        </authorList>
    </citation>
    <scope>IDENTIFICATION</scope>
</reference>